<dbReference type="Proteomes" id="UP001597452">
    <property type="component" value="Unassembled WGS sequence"/>
</dbReference>
<keyword evidence="2 4" id="KW-0067">ATP-binding</keyword>
<dbReference type="InterPro" id="IPR017871">
    <property type="entry name" value="ABC_transporter-like_CS"/>
</dbReference>
<name>A0ABW5Q837_9BACI</name>
<keyword evidence="5" id="KW-1185">Reference proteome</keyword>
<proteinExistence type="predicted"/>
<organism evidence="4 5">
    <name type="scientific">Piscibacillus salipiscarius</name>
    <dbReference type="NCBI Taxonomy" id="299480"/>
    <lineage>
        <taxon>Bacteria</taxon>
        <taxon>Bacillati</taxon>
        <taxon>Bacillota</taxon>
        <taxon>Bacilli</taxon>
        <taxon>Bacillales</taxon>
        <taxon>Bacillaceae</taxon>
        <taxon>Piscibacillus</taxon>
    </lineage>
</organism>
<dbReference type="PROSITE" id="PS50893">
    <property type="entry name" value="ABC_TRANSPORTER_2"/>
    <property type="match status" value="1"/>
</dbReference>
<dbReference type="SMART" id="SM00382">
    <property type="entry name" value="AAA"/>
    <property type="match status" value="1"/>
</dbReference>
<dbReference type="InterPro" id="IPR003593">
    <property type="entry name" value="AAA+_ATPase"/>
</dbReference>
<dbReference type="PROSITE" id="PS00211">
    <property type="entry name" value="ABC_TRANSPORTER_1"/>
    <property type="match status" value="1"/>
</dbReference>
<reference evidence="5" key="1">
    <citation type="journal article" date="2019" name="Int. J. Syst. Evol. Microbiol.">
        <title>The Global Catalogue of Microorganisms (GCM) 10K type strain sequencing project: providing services to taxonomists for standard genome sequencing and annotation.</title>
        <authorList>
            <consortium name="The Broad Institute Genomics Platform"/>
            <consortium name="The Broad Institute Genome Sequencing Center for Infectious Disease"/>
            <person name="Wu L."/>
            <person name="Ma J."/>
        </authorList>
    </citation>
    <scope>NUCLEOTIDE SEQUENCE [LARGE SCALE GENOMIC DNA]</scope>
    <source>
        <strain evidence="5">TISTR 1571</strain>
    </source>
</reference>
<evidence type="ECO:0000313" key="5">
    <source>
        <dbReference type="Proteomes" id="UP001597452"/>
    </source>
</evidence>
<evidence type="ECO:0000259" key="3">
    <source>
        <dbReference type="PROSITE" id="PS50893"/>
    </source>
</evidence>
<accession>A0ABW5Q837</accession>
<evidence type="ECO:0000313" key="4">
    <source>
        <dbReference type="EMBL" id="MFD2638016.1"/>
    </source>
</evidence>
<dbReference type="SUPFAM" id="SSF52540">
    <property type="entry name" value="P-loop containing nucleoside triphosphate hydrolases"/>
    <property type="match status" value="1"/>
</dbReference>
<protein>
    <submittedName>
        <fullName evidence="4">ABC transporter ATP-binding protein</fullName>
    </submittedName>
</protein>
<dbReference type="CDD" id="cd03214">
    <property type="entry name" value="ABC_Iron-Siderophores_B12_Hemin"/>
    <property type="match status" value="1"/>
</dbReference>
<dbReference type="PANTHER" id="PTHR42794">
    <property type="entry name" value="HEMIN IMPORT ATP-BINDING PROTEIN HMUV"/>
    <property type="match status" value="1"/>
</dbReference>
<dbReference type="Pfam" id="PF00005">
    <property type="entry name" value="ABC_tran"/>
    <property type="match status" value="1"/>
</dbReference>
<dbReference type="EMBL" id="JBHUMZ010000011">
    <property type="protein sequence ID" value="MFD2638016.1"/>
    <property type="molecule type" value="Genomic_DNA"/>
</dbReference>
<dbReference type="PANTHER" id="PTHR42794:SF2">
    <property type="entry name" value="ABC TRANSPORTER ATP-BINDING PROTEIN"/>
    <property type="match status" value="1"/>
</dbReference>
<dbReference type="InterPro" id="IPR027417">
    <property type="entry name" value="P-loop_NTPase"/>
</dbReference>
<evidence type="ECO:0000256" key="2">
    <source>
        <dbReference type="ARBA" id="ARBA00022840"/>
    </source>
</evidence>
<keyword evidence="1" id="KW-0547">Nucleotide-binding</keyword>
<dbReference type="RefSeq" id="WP_377327562.1">
    <property type="nucleotide sequence ID" value="NZ_JBHUMZ010000011.1"/>
</dbReference>
<feature type="domain" description="ABC transporter" evidence="3">
    <location>
        <begin position="2"/>
        <end position="238"/>
    </location>
</feature>
<comment type="caution">
    <text evidence="4">The sequence shown here is derived from an EMBL/GenBank/DDBJ whole genome shotgun (WGS) entry which is preliminary data.</text>
</comment>
<dbReference type="InterPro" id="IPR003439">
    <property type="entry name" value="ABC_transporter-like_ATP-bd"/>
</dbReference>
<dbReference type="GO" id="GO:0005524">
    <property type="term" value="F:ATP binding"/>
    <property type="evidence" value="ECO:0007669"/>
    <property type="project" value="UniProtKB-KW"/>
</dbReference>
<sequence length="254" mass="28310">MLEIINVSKQVDGKPILENINLNVQKGKCIGLIGPNGAGKSTIIKLISALEKPSSGQINFMGKNVQGWSVKKLAKHMAVLTQEGLAPYPITVYDSVLMGRYPHLGFFQRESKHDHDLVSNVLQITGLSNLRDQLIDTLSGGERQRVAIAKAMVQQPQLLLLDEPTTFLDIGHQMNILRLVQDWQKREGLTVIMVLHDLNLAAQFCDELVLMDHGKIVRTGSSEQIIAKETLENVYHAHPEIVRHPKTNIPQILL</sequence>
<gene>
    <name evidence="4" type="ORF">ACFSW4_03865</name>
</gene>
<evidence type="ECO:0000256" key="1">
    <source>
        <dbReference type="ARBA" id="ARBA00022741"/>
    </source>
</evidence>
<dbReference type="Gene3D" id="3.40.50.300">
    <property type="entry name" value="P-loop containing nucleotide triphosphate hydrolases"/>
    <property type="match status" value="1"/>
</dbReference>